<evidence type="ECO:0000256" key="3">
    <source>
        <dbReference type="ARBA" id="ARBA00022605"/>
    </source>
</evidence>
<dbReference type="AlphaFoldDB" id="T1CWR9"/>
<dbReference type="PANTHER" id="PTHR42894">
    <property type="entry name" value="N-(5'-PHOSPHORIBOSYL)ANTHRANILATE ISOMERASE"/>
    <property type="match status" value="1"/>
</dbReference>
<dbReference type="EC" id="5.3.1.24" evidence="2"/>
<dbReference type="EMBL" id="AUZY01001894">
    <property type="protein sequence ID" value="EQD73634.1"/>
    <property type="molecule type" value="Genomic_DNA"/>
</dbReference>
<dbReference type="SUPFAM" id="SSF51366">
    <property type="entry name" value="Ribulose-phoshate binding barrel"/>
    <property type="match status" value="1"/>
</dbReference>
<evidence type="ECO:0000256" key="1">
    <source>
        <dbReference type="ARBA" id="ARBA00004664"/>
    </source>
</evidence>
<dbReference type="PANTHER" id="PTHR42894:SF1">
    <property type="entry name" value="N-(5'-PHOSPHORIBOSYL)ANTHRANILATE ISOMERASE"/>
    <property type="match status" value="1"/>
</dbReference>
<dbReference type="GO" id="GO:0004640">
    <property type="term" value="F:phosphoribosylanthranilate isomerase activity"/>
    <property type="evidence" value="ECO:0007669"/>
    <property type="project" value="UniProtKB-EC"/>
</dbReference>
<evidence type="ECO:0000313" key="8">
    <source>
        <dbReference type="EMBL" id="EQD73634.1"/>
    </source>
</evidence>
<evidence type="ECO:0000259" key="7">
    <source>
        <dbReference type="Pfam" id="PF00697"/>
    </source>
</evidence>
<evidence type="ECO:0000256" key="5">
    <source>
        <dbReference type="ARBA" id="ARBA00023141"/>
    </source>
</evidence>
<keyword evidence="3" id="KW-0028">Amino-acid biosynthesis</keyword>
<gene>
    <name evidence="8" type="ORF">B1B_03115</name>
</gene>
<evidence type="ECO:0000256" key="2">
    <source>
        <dbReference type="ARBA" id="ARBA00012572"/>
    </source>
</evidence>
<dbReference type="InterPro" id="IPR013785">
    <property type="entry name" value="Aldolase_TIM"/>
</dbReference>
<evidence type="ECO:0000256" key="4">
    <source>
        <dbReference type="ARBA" id="ARBA00022822"/>
    </source>
</evidence>
<accession>T1CWR9</accession>
<dbReference type="InterPro" id="IPR044643">
    <property type="entry name" value="TrpF_fam"/>
</dbReference>
<dbReference type="GO" id="GO:0000162">
    <property type="term" value="P:L-tryptophan biosynthetic process"/>
    <property type="evidence" value="ECO:0007669"/>
    <property type="project" value="UniProtKB-UniPathway"/>
</dbReference>
<dbReference type="UniPathway" id="UPA00035">
    <property type="reaction ID" value="UER00042"/>
</dbReference>
<keyword evidence="6 8" id="KW-0413">Isomerase</keyword>
<comment type="caution">
    <text evidence="8">The sequence shown here is derived from an EMBL/GenBank/DDBJ whole genome shotgun (WGS) entry which is preliminary data.</text>
</comment>
<dbReference type="InterPro" id="IPR001240">
    <property type="entry name" value="PRAI_dom"/>
</dbReference>
<proteinExistence type="predicted"/>
<dbReference type="Gene3D" id="3.20.20.70">
    <property type="entry name" value="Aldolase class I"/>
    <property type="match status" value="1"/>
</dbReference>
<name>T1CWR9_9ZZZZ</name>
<dbReference type="Pfam" id="PF00697">
    <property type="entry name" value="PRAI"/>
    <property type="match status" value="1"/>
</dbReference>
<comment type="pathway">
    <text evidence="1">Amino-acid biosynthesis; L-tryptophan biosynthesis; L-tryptophan from chorismate: step 3/5.</text>
</comment>
<sequence length="87" mass="9231">MPRVRLAGRGGVAPDWEICARICASAPGRKIVLGGGLTPENVESALSTVAPWGLDVSSGIESAPGRKDPTRMLAFLEAVRRWEAHHA</sequence>
<protein>
    <recommendedName>
        <fullName evidence="2">phosphoribosylanthranilate isomerase</fullName>
        <ecNumber evidence="2">5.3.1.24</ecNumber>
    </recommendedName>
</protein>
<reference evidence="8" key="2">
    <citation type="journal article" date="2014" name="ISME J.">
        <title>Microbial stratification in low pH oxic and suboxic macroscopic growths along an acid mine drainage.</title>
        <authorList>
            <person name="Mendez-Garcia C."/>
            <person name="Mesa V."/>
            <person name="Sprenger R.R."/>
            <person name="Richter M."/>
            <person name="Diez M.S."/>
            <person name="Solano J."/>
            <person name="Bargiela R."/>
            <person name="Golyshina O.V."/>
            <person name="Manteca A."/>
            <person name="Ramos J.L."/>
            <person name="Gallego J.R."/>
            <person name="Llorente I."/>
            <person name="Martins Dos Santos V.A."/>
            <person name="Jensen O.N."/>
            <person name="Pelaez A.I."/>
            <person name="Sanchez J."/>
            <person name="Ferrer M."/>
        </authorList>
    </citation>
    <scope>NUCLEOTIDE SEQUENCE</scope>
</reference>
<evidence type="ECO:0000256" key="6">
    <source>
        <dbReference type="ARBA" id="ARBA00023235"/>
    </source>
</evidence>
<organism evidence="8">
    <name type="scientific">mine drainage metagenome</name>
    <dbReference type="NCBI Taxonomy" id="410659"/>
    <lineage>
        <taxon>unclassified sequences</taxon>
        <taxon>metagenomes</taxon>
        <taxon>ecological metagenomes</taxon>
    </lineage>
</organism>
<keyword evidence="5" id="KW-0057">Aromatic amino acid biosynthesis</keyword>
<dbReference type="InterPro" id="IPR011060">
    <property type="entry name" value="RibuloseP-bd_barrel"/>
</dbReference>
<keyword evidence="4" id="KW-0822">Tryptophan biosynthesis</keyword>
<feature type="domain" description="N-(5'phosphoribosyl) anthranilate isomerase (PRAI)" evidence="7">
    <location>
        <begin position="7"/>
        <end position="77"/>
    </location>
</feature>
<reference evidence="8" key="1">
    <citation type="submission" date="2013-08" db="EMBL/GenBank/DDBJ databases">
        <authorList>
            <person name="Mendez C."/>
            <person name="Richter M."/>
            <person name="Ferrer M."/>
            <person name="Sanchez J."/>
        </authorList>
    </citation>
    <scope>NUCLEOTIDE SEQUENCE</scope>
</reference>